<evidence type="ECO:0000256" key="11">
    <source>
        <dbReference type="ARBA" id="ARBA00022692"/>
    </source>
</evidence>
<evidence type="ECO:0000256" key="8">
    <source>
        <dbReference type="ARBA" id="ARBA00022475"/>
    </source>
</evidence>
<dbReference type="PANTHER" id="PTHR46382:SF1">
    <property type="entry name" value="PHOSPHATIDATE CYTIDYLYLTRANSFERASE"/>
    <property type="match status" value="1"/>
</dbReference>
<name>A0ABN6ZBY5_9FIRM</name>
<evidence type="ECO:0000256" key="14">
    <source>
        <dbReference type="ARBA" id="ARBA00023098"/>
    </source>
</evidence>
<feature type="transmembrane region" description="Helical" evidence="19">
    <location>
        <begin position="77"/>
        <end position="99"/>
    </location>
</feature>
<comment type="pathway">
    <text evidence="3 18">Phospholipid metabolism; CDP-diacylglycerol biosynthesis; CDP-diacylglycerol from sn-glycerol 3-phosphate: step 3/3.</text>
</comment>
<feature type="transmembrane region" description="Helical" evidence="19">
    <location>
        <begin position="177"/>
        <end position="196"/>
    </location>
</feature>
<feature type="transmembrane region" description="Helical" evidence="19">
    <location>
        <begin position="111"/>
        <end position="131"/>
    </location>
</feature>
<keyword evidence="21" id="KW-1185">Reference proteome</keyword>
<dbReference type="EMBL" id="AP028127">
    <property type="protein sequence ID" value="BEH91190.1"/>
    <property type="molecule type" value="Genomic_DNA"/>
</dbReference>
<evidence type="ECO:0000256" key="10">
    <source>
        <dbReference type="ARBA" id="ARBA00022679"/>
    </source>
</evidence>
<comment type="pathway">
    <text evidence="4">Lipid metabolism.</text>
</comment>
<evidence type="ECO:0000256" key="9">
    <source>
        <dbReference type="ARBA" id="ARBA00022516"/>
    </source>
</evidence>
<accession>A0ABN6ZBY5</accession>
<keyword evidence="10 18" id="KW-0808">Transferase</keyword>
<sequence>MKQRIITAIIMVLIGVPIVVYGNYPVLILGGGLSLVAVREMISMKDITTKTPIEIKLFTIIATLVIVFYSFDFNQLNYHAVTSFGLEIPAIFLFVLLLVSMIRKDFSLKDASYYLLTIFYVGLTFHALLFIRFLGLNLLLFMILIVAITDSGAYFCGKKFGKHKLAPRVSPNKTIEGSFGGTLLGVIGGTLFGSLTGISTHIGILIMISLVVAVVGQLGDLVASSMKREFGIKDFGNLFPGHGGVLDRFDSHLYASLALYILINGLNVVM</sequence>
<evidence type="ECO:0000256" key="1">
    <source>
        <dbReference type="ARBA" id="ARBA00001698"/>
    </source>
</evidence>
<organism evidence="20 21">
    <name type="scientific">Turicibacter faecis</name>
    <dbReference type="NCBI Taxonomy" id="2963365"/>
    <lineage>
        <taxon>Bacteria</taxon>
        <taxon>Bacillati</taxon>
        <taxon>Bacillota</taxon>
        <taxon>Erysipelotrichia</taxon>
        <taxon>Erysipelotrichales</taxon>
        <taxon>Turicibacteraceae</taxon>
        <taxon>Turicibacter</taxon>
    </lineage>
</organism>
<evidence type="ECO:0000256" key="19">
    <source>
        <dbReference type="SAM" id="Phobius"/>
    </source>
</evidence>
<protein>
    <recommendedName>
        <fullName evidence="7 18">Phosphatidate cytidylyltransferase</fullName>
        <ecNumber evidence="6 18">2.7.7.41</ecNumber>
    </recommendedName>
</protein>
<keyword evidence="8" id="KW-1003">Cell membrane</keyword>
<dbReference type="Pfam" id="PF01148">
    <property type="entry name" value="CTP_transf_1"/>
    <property type="match status" value="1"/>
</dbReference>
<keyword evidence="14" id="KW-0443">Lipid metabolism</keyword>
<keyword evidence="13 19" id="KW-1133">Transmembrane helix</keyword>
<evidence type="ECO:0000256" key="4">
    <source>
        <dbReference type="ARBA" id="ARBA00005189"/>
    </source>
</evidence>
<keyword evidence="12 18" id="KW-0548">Nucleotidyltransferase</keyword>
<comment type="similarity">
    <text evidence="5 18">Belongs to the CDS family.</text>
</comment>
<evidence type="ECO:0000256" key="5">
    <source>
        <dbReference type="ARBA" id="ARBA00010185"/>
    </source>
</evidence>
<dbReference type="PROSITE" id="PS01315">
    <property type="entry name" value="CDS"/>
    <property type="match status" value="1"/>
</dbReference>
<keyword evidence="16" id="KW-0594">Phospholipid biosynthesis</keyword>
<feature type="transmembrane region" description="Helical" evidence="19">
    <location>
        <begin position="202"/>
        <end position="223"/>
    </location>
</feature>
<dbReference type="EC" id="2.7.7.41" evidence="6 18"/>
<comment type="catalytic activity">
    <reaction evidence="1 18">
        <text>a 1,2-diacyl-sn-glycero-3-phosphate + CTP + H(+) = a CDP-1,2-diacyl-sn-glycerol + diphosphate</text>
        <dbReference type="Rhea" id="RHEA:16229"/>
        <dbReference type="ChEBI" id="CHEBI:15378"/>
        <dbReference type="ChEBI" id="CHEBI:33019"/>
        <dbReference type="ChEBI" id="CHEBI:37563"/>
        <dbReference type="ChEBI" id="CHEBI:58332"/>
        <dbReference type="ChEBI" id="CHEBI:58608"/>
        <dbReference type="EC" id="2.7.7.41"/>
    </reaction>
</comment>
<proteinExistence type="inferred from homology"/>
<feature type="transmembrane region" description="Helical" evidence="19">
    <location>
        <begin position="137"/>
        <end position="156"/>
    </location>
</feature>
<evidence type="ECO:0000256" key="6">
    <source>
        <dbReference type="ARBA" id="ARBA00012487"/>
    </source>
</evidence>
<keyword evidence="11 18" id="KW-0812">Transmembrane</keyword>
<evidence type="ECO:0000313" key="20">
    <source>
        <dbReference type="EMBL" id="BEH91190.1"/>
    </source>
</evidence>
<evidence type="ECO:0000256" key="18">
    <source>
        <dbReference type="RuleBase" id="RU003938"/>
    </source>
</evidence>
<evidence type="ECO:0000256" key="15">
    <source>
        <dbReference type="ARBA" id="ARBA00023136"/>
    </source>
</evidence>
<dbReference type="PANTHER" id="PTHR46382">
    <property type="entry name" value="PHOSPHATIDATE CYTIDYLYLTRANSFERASE"/>
    <property type="match status" value="1"/>
</dbReference>
<keyword evidence="15 19" id="KW-0472">Membrane</keyword>
<dbReference type="GO" id="GO:0016779">
    <property type="term" value="F:nucleotidyltransferase activity"/>
    <property type="evidence" value="ECO:0007669"/>
    <property type="project" value="UniProtKB-KW"/>
</dbReference>
<evidence type="ECO:0000313" key="21">
    <source>
        <dbReference type="Proteomes" id="UP001432099"/>
    </source>
</evidence>
<evidence type="ECO:0000256" key="2">
    <source>
        <dbReference type="ARBA" id="ARBA00004651"/>
    </source>
</evidence>
<reference evidence="20" key="1">
    <citation type="journal article" date="2024" name="Int. J. Syst. Evol. Microbiol.">
        <title>Turicibacter faecis sp. nov., isolated from faeces of heart failure mouse model.</title>
        <authorList>
            <person name="Imamura Y."/>
            <person name="Motooka D."/>
            <person name="Nakajima Y."/>
            <person name="Ito S."/>
            <person name="Kitakaze M."/>
            <person name="Iida T."/>
            <person name="Nakamura S."/>
        </authorList>
    </citation>
    <scope>NUCLEOTIDE SEQUENCE</scope>
    <source>
        <strain evidence="20">TC023</strain>
    </source>
</reference>
<evidence type="ECO:0000256" key="16">
    <source>
        <dbReference type="ARBA" id="ARBA00023209"/>
    </source>
</evidence>
<evidence type="ECO:0000256" key="3">
    <source>
        <dbReference type="ARBA" id="ARBA00005119"/>
    </source>
</evidence>
<evidence type="ECO:0000256" key="13">
    <source>
        <dbReference type="ARBA" id="ARBA00022989"/>
    </source>
</evidence>
<comment type="subcellular location">
    <subcellularLocation>
        <location evidence="2">Cell membrane</location>
        <topology evidence="2">Multi-pass membrane protein</topology>
    </subcellularLocation>
</comment>
<evidence type="ECO:0000256" key="17">
    <source>
        <dbReference type="ARBA" id="ARBA00023264"/>
    </source>
</evidence>
<evidence type="ECO:0000256" key="7">
    <source>
        <dbReference type="ARBA" id="ARBA00019373"/>
    </source>
</evidence>
<dbReference type="Proteomes" id="UP001432099">
    <property type="component" value="Chromosome"/>
</dbReference>
<feature type="transmembrane region" description="Helical" evidence="19">
    <location>
        <begin position="6"/>
        <end position="33"/>
    </location>
</feature>
<evidence type="ECO:0000256" key="12">
    <source>
        <dbReference type="ARBA" id="ARBA00022695"/>
    </source>
</evidence>
<gene>
    <name evidence="20" type="ORF">T23_12920</name>
</gene>
<feature type="transmembrane region" description="Helical" evidence="19">
    <location>
        <begin position="53"/>
        <end position="71"/>
    </location>
</feature>
<dbReference type="InterPro" id="IPR000374">
    <property type="entry name" value="PC_trans"/>
</dbReference>
<dbReference type="RefSeq" id="WP_161832181.1">
    <property type="nucleotide sequence ID" value="NZ_AP028127.1"/>
</dbReference>
<keyword evidence="17" id="KW-1208">Phospholipid metabolism</keyword>
<keyword evidence="9" id="KW-0444">Lipid biosynthesis</keyword>